<keyword evidence="2" id="KW-1185">Reference proteome</keyword>
<dbReference type="RefSeq" id="WP_105245949.1">
    <property type="nucleotide sequence ID" value="NZ_PSZM01000005.1"/>
</dbReference>
<protein>
    <submittedName>
        <fullName evidence="1">Uncharacterized protein</fullName>
    </submittedName>
</protein>
<evidence type="ECO:0000313" key="2">
    <source>
        <dbReference type="Proteomes" id="UP000238042"/>
    </source>
</evidence>
<sequence>MPKIKCECENIISLSDIPSPNQWMIISDVDYEKYFDTEIDPNKLYMEMQLVVKCKVCGRLYVYWDGFENKPIIYKPEYIPKEYEGKGLGPVTEKD</sequence>
<accession>A0A2S8AFL6</accession>
<dbReference type="OrthoDB" id="981992at2"/>
<name>A0A2S8AFL6_9FLAO</name>
<reference evidence="1 2" key="1">
    <citation type="submission" date="2018-02" db="EMBL/GenBank/DDBJ databases">
        <title>Genome sequences of Apibacter spp., gut symbionts of Asian honey bees.</title>
        <authorList>
            <person name="Kwong W.K."/>
            <person name="Steele M.I."/>
            <person name="Moran N.A."/>
        </authorList>
    </citation>
    <scope>NUCLEOTIDE SEQUENCE [LARGE SCALE GENOMIC DNA]</scope>
    <source>
        <strain evidence="2">wkB301</strain>
    </source>
</reference>
<dbReference type="Proteomes" id="UP000238042">
    <property type="component" value="Unassembled WGS sequence"/>
</dbReference>
<organism evidence="1 2">
    <name type="scientific">Apibacter adventoris</name>
    <dbReference type="NCBI Taxonomy" id="1679466"/>
    <lineage>
        <taxon>Bacteria</taxon>
        <taxon>Pseudomonadati</taxon>
        <taxon>Bacteroidota</taxon>
        <taxon>Flavobacteriia</taxon>
        <taxon>Flavobacteriales</taxon>
        <taxon>Weeksellaceae</taxon>
        <taxon>Apibacter</taxon>
    </lineage>
</organism>
<proteinExistence type="predicted"/>
<dbReference type="AlphaFoldDB" id="A0A2S8AFL6"/>
<gene>
    <name evidence="1" type="ORF">C4S77_02815</name>
</gene>
<comment type="caution">
    <text evidence="1">The sequence shown here is derived from an EMBL/GenBank/DDBJ whole genome shotgun (WGS) entry which is preliminary data.</text>
</comment>
<evidence type="ECO:0000313" key="1">
    <source>
        <dbReference type="EMBL" id="PQL94738.1"/>
    </source>
</evidence>
<dbReference type="EMBL" id="PSZM01000005">
    <property type="protein sequence ID" value="PQL94738.1"/>
    <property type="molecule type" value="Genomic_DNA"/>
</dbReference>